<evidence type="ECO:0000256" key="14">
    <source>
        <dbReference type="RuleBase" id="RU004497"/>
    </source>
</evidence>
<dbReference type="KEGG" id="maes:Ga0123461_0966"/>
<evidence type="ECO:0000256" key="4">
    <source>
        <dbReference type="ARBA" id="ARBA00022714"/>
    </source>
</evidence>
<dbReference type="InterPro" id="IPR019470">
    <property type="entry name" value="Ubiq_cytC_Rdtase_Fe-S_su_TAT"/>
</dbReference>
<comment type="similarity">
    <text evidence="1">Belongs to the Rieske iron-sulfur protein family.</text>
</comment>
<comment type="subunit">
    <text evidence="14">The main subunits of complex b-c1 are: cytochrome b, cytochrome c1 and the Rieske protein.</text>
</comment>
<evidence type="ECO:0000256" key="6">
    <source>
        <dbReference type="ARBA" id="ARBA00022967"/>
    </source>
</evidence>
<dbReference type="GO" id="GO:0046872">
    <property type="term" value="F:metal ion binding"/>
    <property type="evidence" value="ECO:0007669"/>
    <property type="project" value="UniProtKB-KW"/>
</dbReference>
<comment type="miscellaneous">
    <text evidence="13">The Rieske protein is a high potential 2Fe-2S protein.</text>
</comment>
<dbReference type="PROSITE" id="PS51296">
    <property type="entry name" value="RIESKE"/>
    <property type="match status" value="1"/>
</dbReference>
<comment type="cofactor">
    <cofactor evidence="13">
        <name>[2Fe-2S] cluster</name>
        <dbReference type="ChEBI" id="CHEBI:190135"/>
    </cofactor>
    <text evidence="13">Binds 1 [2Fe-2S] cluster per subunit.</text>
</comment>
<evidence type="ECO:0000256" key="10">
    <source>
        <dbReference type="ARBA" id="ARBA00023014"/>
    </source>
</evidence>
<dbReference type="EC" id="7.1.1.8" evidence="13"/>
<evidence type="ECO:0000256" key="8">
    <source>
        <dbReference type="ARBA" id="ARBA00022989"/>
    </source>
</evidence>
<reference evidence="16 17" key="1">
    <citation type="submission" date="2016-12" db="EMBL/GenBank/DDBJ databases">
        <title>Isolation and genomic insights into novel planktonic Zetaproteobacteria from stratified waters of the Chesapeake Bay.</title>
        <authorList>
            <person name="McAllister S.M."/>
            <person name="Kato S."/>
            <person name="Chan C.S."/>
            <person name="Chiu B.K."/>
            <person name="Field E.K."/>
        </authorList>
    </citation>
    <scope>NUCLEOTIDE SEQUENCE [LARGE SCALE GENOMIC DNA]</scope>
    <source>
        <strain evidence="16 17">CP-5</strain>
    </source>
</reference>
<dbReference type="RefSeq" id="WP_100277285.1">
    <property type="nucleotide sequence ID" value="NZ_CP018799.1"/>
</dbReference>
<keyword evidence="4" id="KW-0001">2Fe-2S</keyword>
<evidence type="ECO:0000256" key="3">
    <source>
        <dbReference type="ARBA" id="ARBA00022692"/>
    </source>
</evidence>
<dbReference type="NCBIfam" id="TIGR01416">
    <property type="entry name" value="Rieske_proteo"/>
    <property type="match status" value="1"/>
</dbReference>
<evidence type="ECO:0000256" key="11">
    <source>
        <dbReference type="ARBA" id="ARBA00023136"/>
    </source>
</evidence>
<dbReference type="InterPro" id="IPR017941">
    <property type="entry name" value="Rieske_2Fe-2S"/>
</dbReference>
<dbReference type="EMBL" id="CP018799">
    <property type="protein sequence ID" value="ATX79386.1"/>
    <property type="molecule type" value="Genomic_DNA"/>
</dbReference>
<keyword evidence="8 13" id="KW-1133">Transmembrane helix</keyword>
<keyword evidence="6" id="KW-1278">Translocase</keyword>
<dbReference type="PROSITE" id="PS51318">
    <property type="entry name" value="TAT"/>
    <property type="match status" value="1"/>
</dbReference>
<comment type="catalytic activity">
    <reaction evidence="13">
        <text>a quinol + 2 Fe(III)-[cytochrome c](out) = a quinone + 2 Fe(II)-[cytochrome c](out) + 2 H(+)(out)</text>
        <dbReference type="Rhea" id="RHEA:11484"/>
        <dbReference type="Rhea" id="RHEA-COMP:10350"/>
        <dbReference type="Rhea" id="RHEA-COMP:14399"/>
        <dbReference type="ChEBI" id="CHEBI:15378"/>
        <dbReference type="ChEBI" id="CHEBI:24646"/>
        <dbReference type="ChEBI" id="CHEBI:29033"/>
        <dbReference type="ChEBI" id="CHEBI:29034"/>
        <dbReference type="ChEBI" id="CHEBI:132124"/>
        <dbReference type="EC" id="7.1.1.8"/>
    </reaction>
</comment>
<dbReference type="CDD" id="cd03470">
    <property type="entry name" value="Rieske_cytochrome_bc1"/>
    <property type="match status" value="1"/>
</dbReference>
<evidence type="ECO:0000313" key="17">
    <source>
        <dbReference type="Proteomes" id="UP000231701"/>
    </source>
</evidence>
<dbReference type="Gene3D" id="1.20.5.510">
    <property type="entry name" value="Single helix bin"/>
    <property type="match status" value="1"/>
</dbReference>
<keyword evidence="11 13" id="KW-0472">Membrane</keyword>
<dbReference type="InterPro" id="IPR006311">
    <property type="entry name" value="TAT_signal"/>
</dbReference>
<dbReference type="InterPro" id="IPR019546">
    <property type="entry name" value="TAT_signal_bac_arc"/>
</dbReference>
<dbReference type="Pfam" id="PF10399">
    <property type="entry name" value="UCR_Fe-S_N"/>
    <property type="match status" value="1"/>
</dbReference>
<keyword evidence="2 13" id="KW-0813">Transport</keyword>
<keyword evidence="10" id="KW-0411">Iron-sulfur</keyword>
<dbReference type="InterPro" id="IPR014349">
    <property type="entry name" value="Rieske_Fe-S_prot"/>
</dbReference>
<dbReference type="GO" id="GO:0051537">
    <property type="term" value="F:2 iron, 2 sulfur cluster binding"/>
    <property type="evidence" value="ECO:0007669"/>
    <property type="project" value="UniProtKB-KW"/>
</dbReference>
<name>A0A2K8L579_MARES</name>
<sequence>MTDQADQSRRNFLYVAAGGLGAVAAGATIVPFIGSMLPAADTLAASKTEFDVSTVEAGQLVTIQWQGKPVFVVHRTPELLKQVDGHDDKLKDANSEAIAEVQQAWMDTPEARKYRAIKPEYLIVVASCTHLGCIPLFKPSAGRKDWGDSVPEDWAGGWHCPCHGSYYDLSARVINGSPAPHNLHVMPYEYKTDTTVVIG</sequence>
<dbReference type="NCBIfam" id="TIGR01409">
    <property type="entry name" value="TAT_signal_seq"/>
    <property type="match status" value="1"/>
</dbReference>
<keyword evidence="9" id="KW-0408">Iron</keyword>
<dbReference type="PANTHER" id="PTHR10134">
    <property type="entry name" value="CYTOCHROME B-C1 COMPLEX SUBUNIT RIESKE, MITOCHONDRIAL"/>
    <property type="match status" value="1"/>
</dbReference>
<dbReference type="Gene3D" id="2.102.10.10">
    <property type="entry name" value="Rieske [2Fe-2S] iron-sulphur domain"/>
    <property type="match status" value="1"/>
</dbReference>
<keyword evidence="16" id="KW-0560">Oxidoreductase</keyword>
<dbReference type="InterPro" id="IPR006317">
    <property type="entry name" value="Ubiquinol_cyt_c_Rdtase_Fe-S-su"/>
</dbReference>
<keyword evidence="5" id="KW-0479">Metal-binding</keyword>
<dbReference type="SUPFAM" id="SSF50022">
    <property type="entry name" value="ISP domain"/>
    <property type="match status" value="1"/>
</dbReference>
<proteinExistence type="inferred from homology"/>
<evidence type="ECO:0000256" key="13">
    <source>
        <dbReference type="RuleBase" id="RU004494"/>
    </source>
</evidence>
<evidence type="ECO:0000256" key="9">
    <source>
        <dbReference type="ARBA" id="ARBA00023004"/>
    </source>
</evidence>
<evidence type="ECO:0000256" key="5">
    <source>
        <dbReference type="ARBA" id="ARBA00022723"/>
    </source>
</evidence>
<protein>
    <recommendedName>
        <fullName evidence="13">Ubiquinol-cytochrome c reductase iron-sulfur subunit</fullName>
        <ecNumber evidence="13">7.1.1.8</ecNumber>
    </recommendedName>
</protein>
<dbReference type="GO" id="GO:0008121">
    <property type="term" value="F:quinol-cytochrome-c reductase activity"/>
    <property type="evidence" value="ECO:0007669"/>
    <property type="project" value="UniProtKB-EC"/>
</dbReference>
<dbReference type="Proteomes" id="UP000231701">
    <property type="component" value="Chromosome"/>
</dbReference>
<gene>
    <name evidence="16" type="ORF">Ga0123461_0966</name>
</gene>
<dbReference type="Pfam" id="PF00355">
    <property type="entry name" value="Rieske"/>
    <property type="match status" value="1"/>
</dbReference>
<dbReference type="InterPro" id="IPR036922">
    <property type="entry name" value="Rieske_2Fe-2S_sf"/>
</dbReference>
<evidence type="ECO:0000256" key="2">
    <source>
        <dbReference type="ARBA" id="ARBA00022448"/>
    </source>
</evidence>
<evidence type="ECO:0000313" key="16">
    <source>
        <dbReference type="EMBL" id="ATX79386.1"/>
    </source>
</evidence>
<dbReference type="GO" id="GO:0016491">
    <property type="term" value="F:oxidoreductase activity"/>
    <property type="evidence" value="ECO:0007669"/>
    <property type="project" value="UniProtKB-KW"/>
</dbReference>
<keyword evidence="12" id="KW-1015">Disulfide bond</keyword>
<evidence type="ECO:0000256" key="1">
    <source>
        <dbReference type="ARBA" id="ARBA00010651"/>
    </source>
</evidence>
<keyword evidence="7 13" id="KW-0249">Electron transport</keyword>
<dbReference type="AlphaFoldDB" id="A0A2K8L579"/>
<evidence type="ECO:0000259" key="15">
    <source>
        <dbReference type="PROSITE" id="PS51296"/>
    </source>
</evidence>
<dbReference type="OrthoDB" id="9767869at2"/>
<accession>A0A2K8L579</accession>
<evidence type="ECO:0000256" key="12">
    <source>
        <dbReference type="ARBA" id="ARBA00023157"/>
    </source>
</evidence>
<organism evidence="16 17">
    <name type="scientific">Mariprofundus aestuarium</name>
    <dbReference type="NCBI Taxonomy" id="1921086"/>
    <lineage>
        <taxon>Bacteria</taxon>
        <taxon>Pseudomonadati</taxon>
        <taxon>Pseudomonadota</taxon>
        <taxon>Candidatius Mariprofundia</taxon>
        <taxon>Mariprofundales</taxon>
        <taxon>Mariprofundaceae</taxon>
        <taxon>Mariprofundus</taxon>
    </lineage>
</organism>
<feature type="transmembrane region" description="Helical" evidence="13">
    <location>
        <begin position="12"/>
        <end position="33"/>
    </location>
</feature>
<feature type="domain" description="Rieske" evidence="15">
    <location>
        <begin position="114"/>
        <end position="197"/>
    </location>
</feature>
<keyword evidence="17" id="KW-1185">Reference proteome</keyword>
<keyword evidence="3 13" id="KW-0812">Transmembrane</keyword>
<evidence type="ECO:0000256" key="7">
    <source>
        <dbReference type="ARBA" id="ARBA00022982"/>
    </source>
</evidence>